<keyword evidence="3" id="KW-1133">Transmembrane helix</keyword>
<evidence type="ECO:0000256" key="3">
    <source>
        <dbReference type="SAM" id="Phobius"/>
    </source>
</evidence>
<reference evidence="5 6" key="1">
    <citation type="submission" date="2014-03" db="EMBL/GenBank/DDBJ databases">
        <title>Draft Genome of Photorhabdus luminescens BA1, an Egyptian Isolate.</title>
        <authorList>
            <person name="Ghazal S."/>
            <person name="Hurst S.G.IV."/>
            <person name="Morris K."/>
            <person name="Thomas K."/>
            <person name="Tisa L.S."/>
        </authorList>
    </citation>
    <scope>NUCLEOTIDE SEQUENCE [LARGE SCALE GENOMIC DNA]</scope>
    <source>
        <strain evidence="5 6">BA1</strain>
    </source>
</reference>
<dbReference type="GO" id="GO:0033818">
    <property type="term" value="F:beta-ketoacyl-acyl-carrier-protein synthase III activity"/>
    <property type="evidence" value="ECO:0007669"/>
    <property type="project" value="UniProtKB-EC"/>
</dbReference>
<dbReference type="EMBL" id="JFGV01000021">
    <property type="protein sequence ID" value="EYU15640.1"/>
    <property type="molecule type" value="Genomic_DNA"/>
</dbReference>
<dbReference type="PANTHER" id="PTHR34069:SF2">
    <property type="entry name" value="BETA-KETOACYL-[ACYL-CARRIER-PROTEIN] SYNTHASE III"/>
    <property type="match status" value="1"/>
</dbReference>
<organism evidence="5 6">
    <name type="scientific">Photorhabdus aegyptia</name>
    <dbReference type="NCBI Taxonomy" id="2805098"/>
    <lineage>
        <taxon>Bacteria</taxon>
        <taxon>Pseudomonadati</taxon>
        <taxon>Pseudomonadota</taxon>
        <taxon>Gammaproteobacteria</taxon>
        <taxon>Enterobacterales</taxon>
        <taxon>Morganellaceae</taxon>
        <taxon>Photorhabdus</taxon>
    </lineage>
</organism>
<evidence type="ECO:0000256" key="2">
    <source>
        <dbReference type="ARBA" id="ARBA00023315"/>
    </source>
</evidence>
<accession>A0A022PM79</accession>
<dbReference type="CDD" id="cd00827">
    <property type="entry name" value="init_cond_enzymes"/>
    <property type="match status" value="1"/>
</dbReference>
<comment type="caution">
    <text evidence="5">The sequence shown here is derived from an EMBL/GenBank/DDBJ whole genome shotgun (WGS) entry which is preliminary data.</text>
</comment>
<dbReference type="InterPro" id="IPR016039">
    <property type="entry name" value="Thiolase-like"/>
</dbReference>
<gene>
    <name evidence="5" type="ORF">BA1DRAFT_01772</name>
</gene>
<protein>
    <submittedName>
        <fullName evidence="5">3-oxoacyl-(Acyl-carrier-protein) synthase III</fullName>
        <ecNumber evidence="5">2.3.1.180</ecNumber>
    </submittedName>
</protein>
<keyword evidence="3" id="KW-0812">Transmembrane</keyword>
<evidence type="ECO:0000313" key="6">
    <source>
        <dbReference type="Proteomes" id="UP000023464"/>
    </source>
</evidence>
<feature type="transmembrane region" description="Helical" evidence="3">
    <location>
        <begin position="289"/>
        <end position="309"/>
    </location>
</feature>
<dbReference type="PATRIC" id="fig|1393736.3.peg.1789"/>
<dbReference type="RefSeq" id="WP_036777972.1">
    <property type="nucleotide sequence ID" value="NZ_CAWLTM010000094.1"/>
</dbReference>
<keyword evidence="2 5" id="KW-0012">Acyltransferase</keyword>
<sequence length="315" mass="35191">MSLIINDIGVYLPEQKIGLEQVPIEPQLSEDAIKIYQRFYGLNHIAISKISLEEMMYRAAQDTLTRNGITIESITLLIHAHTASETWTYPNNLLSRLNRRLGLRNATCFSIHSNNCASNLNGLQVIQNHLIGNNSQGYALLLTADLTFSGILQQIPNTTLCGDAATACIISLGGDGAKMKALELDYYGQHSKGSWQTTEEQAQFETSYAERLANVMERCLKQSNLSWEHIRWVFPHNVNLISWRDVTQKIALPLNKVYLDKLPELGHCFGADIFINWNFAKDTLRLGDYVMVATVGLGAVFGAAIFQLIEGDIES</sequence>
<name>A0A022PM79_9GAMM</name>
<keyword evidence="3" id="KW-0472">Membrane</keyword>
<evidence type="ECO:0000259" key="4">
    <source>
        <dbReference type="Pfam" id="PF08541"/>
    </source>
</evidence>
<evidence type="ECO:0000313" key="5">
    <source>
        <dbReference type="EMBL" id="EYU15640.1"/>
    </source>
</evidence>
<keyword evidence="1 5" id="KW-0808">Transferase</keyword>
<dbReference type="Gene3D" id="3.40.47.10">
    <property type="match status" value="2"/>
</dbReference>
<dbReference type="EC" id="2.3.1.180" evidence="5"/>
<dbReference type="GO" id="GO:0044550">
    <property type="term" value="P:secondary metabolite biosynthetic process"/>
    <property type="evidence" value="ECO:0007669"/>
    <property type="project" value="TreeGrafter"/>
</dbReference>
<dbReference type="Proteomes" id="UP000023464">
    <property type="component" value="Unassembled WGS sequence"/>
</dbReference>
<dbReference type="InterPro" id="IPR013747">
    <property type="entry name" value="ACP_syn_III_C"/>
</dbReference>
<keyword evidence="6" id="KW-1185">Reference proteome</keyword>
<proteinExistence type="predicted"/>
<feature type="domain" description="Beta-ketoacyl-[acyl-carrier-protein] synthase III C-terminal" evidence="4">
    <location>
        <begin position="220"/>
        <end position="307"/>
    </location>
</feature>
<evidence type="ECO:0000256" key="1">
    <source>
        <dbReference type="ARBA" id="ARBA00022679"/>
    </source>
</evidence>
<dbReference type="SUPFAM" id="SSF53901">
    <property type="entry name" value="Thiolase-like"/>
    <property type="match status" value="1"/>
</dbReference>
<dbReference type="Pfam" id="PF08541">
    <property type="entry name" value="ACP_syn_III_C"/>
    <property type="match status" value="1"/>
</dbReference>
<dbReference type="AlphaFoldDB" id="A0A022PM79"/>
<dbReference type="PANTHER" id="PTHR34069">
    <property type="entry name" value="3-OXOACYL-[ACYL-CARRIER-PROTEIN] SYNTHASE 3"/>
    <property type="match status" value="1"/>
</dbReference>